<protein>
    <submittedName>
        <fullName evidence="1">Uncharacterized protein</fullName>
    </submittedName>
</protein>
<dbReference type="RefSeq" id="WP_186841941.1">
    <property type="nucleotide sequence ID" value="NZ_WJBC01000006.1"/>
</dbReference>
<dbReference type="EMBL" id="WJBC01000006">
    <property type="protein sequence ID" value="MBC3804056.1"/>
    <property type="molecule type" value="Genomic_DNA"/>
</dbReference>
<comment type="caution">
    <text evidence="1">The sequence shown here is derived from an EMBL/GenBank/DDBJ whole genome shotgun (WGS) entry which is preliminary data.</text>
</comment>
<evidence type="ECO:0000313" key="2">
    <source>
        <dbReference type="Proteomes" id="UP000603234"/>
    </source>
</evidence>
<reference evidence="1 2" key="1">
    <citation type="journal article" date="2020" name="mSystems">
        <title>Defining Genomic and Predicted Metabolic Features of the Acetobacterium Genus.</title>
        <authorList>
            <person name="Ross D.E."/>
            <person name="Marshall C.W."/>
            <person name="Gulliver D."/>
            <person name="May H.D."/>
            <person name="Norman R.S."/>
        </authorList>
    </citation>
    <scope>NUCLEOTIDE SEQUENCE [LARGE SCALE GENOMIC DNA]</scope>
    <source>
        <strain evidence="1 2">DSM 8238</strain>
    </source>
</reference>
<evidence type="ECO:0000313" key="1">
    <source>
        <dbReference type="EMBL" id="MBC3804056.1"/>
    </source>
</evidence>
<name>A0ABR6WU29_9FIRM</name>
<dbReference type="Proteomes" id="UP000603234">
    <property type="component" value="Unassembled WGS sequence"/>
</dbReference>
<keyword evidence="2" id="KW-1185">Reference proteome</keyword>
<proteinExistence type="predicted"/>
<organism evidence="1 2">
    <name type="scientific">Acetobacterium fimetarium</name>
    <dbReference type="NCBI Taxonomy" id="52691"/>
    <lineage>
        <taxon>Bacteria</taxon>
        <taxon>Bacillati</taxon>
        <taxon>Bacillota</taxon>
        <taxon>Clostridia</taxon>
        <taxon>Eubacteriales</taxon>
        <taxon>Eubacteriaceae</taxon>
        <taxon>Acetobacterium</taxon>
    </lineage>
</organism>
<accession>A0ABR6WU29</accession>
<gene>
    <name evidence="1" type="ORF">GH808_06345</name>
</gene>
<sequence>MKNTKQKTAINVADMETVKSFITRLPAEWGKMSLYERRNFLRDGDFDSQKNDGGVQRQLTCNMEIWCECFGRDGSAMKPADSYAIGAIMGKIASWEKVDRTTFAIYGRQRGYRRVLSS</sequence>